<dbReference type="eggNOG" id="COG3280">
    <property type="taxonomic scope" value="Bacteria"/>
</dbReference>
<dbReference type="Gene3D" id="3.20.20.80">
    <property type="entry name" value="Glycosidases"/>
    <property type="match status" value="4"/>
</dbReference>
<evidence type="ECO:0000313" key="2">
    <source>
        <dbReference type="EMBL" id="EHJ47223.1"/>
    </source>
</evidence>
<dbReference type="PANTHER" id="PTHR10357">
    <property type="entry name" value="ALPHA-AMYLASE FAMILY MEMBER"/>
    <property type="match status" value="1"/>
</dbReference>
<dbReference type="CDD" id="cd11336">
    <property type="entry name" value="AmyAc_MTSase"/>
    <property type="match status" value="1"/>
</dbReference>
<protein>
    <submittedName>
        <fullName evidence="2">Malto-oligosyltrehalose synthase</fullName>
    </submittedName>
</protein>
<dbReference type="PANTHER" id="PTHR10357:SF216">
    <property type="entry name" value="MALTOOLIGOSYL TREHALOSE SYNTHASE-RELATED"/>
    <property type="match status" value="1"/>
</dbReference>
<dbReference type="RefSeq" id="WP_009180635.1">
    <property type="nucleotide sequence ID" value="NZ_CM001368.1"/>
</dbReference>
<dbReference type="SMART" id="SM00642">
    <property type="entry name" value="Aamy"/>
    <property type="match status" value="1"/>
</dbReference>
<dbReference type="EMBL" id="CM001368">
    <property type="protein sequence ID" value="EHJ47223.1"/>
    <property type="molecule type" value="Genomic_DNA"/>
</dbReference>
<dbReference type="InterPro" id="IPR017853">
    <property type="entry name" value="GH"/>
</dbReference>
<reference evidence="3" key="1">
    <citation type="journal article" date="2015" name="Genome Announc.">
        <title>High-Quality Draft Genome Sequence of Desulfovibrio carbinoliphilus FW-101-2B, an Organic Acid-Oxidizing Sulfate-Reducing Bacterium Isolated from Uranium(VI)-Contaminated Groundwater.</title>
        <authorList>
            <person name="Ramsay B.D."/>
            <person name="Hwang C."/>
            <person name="Woo H.L."/>
            <person name="Carroll S.L."/>
            <person name="Lucas S."/>
            <person name="Han J."/>
            <person name="Lapidus A.L."/>
            <person name="Cheng J.F."/>
            <person name="Goodwin L.A."/>
            <person name="Pitluck S."/>
            <person name="Peters L."/>
            <person name="Chertkov O."/>
            <person name="Held B."/>
            <person name="Detter J.C."/>
            <person name="Han C.S."/>
            <person name="Tapia R."/>
            <person name="Land M.L."/>
            <person name="Hauser L.J."/>
            <person name="Kyrpides N.C."/>
            <person name="Ivanova N.N."/>
            <person name="Mikhailova N."/>
            <person name="Pagani I."/>
            <person name="Woyke T."/>
            <person name="Arkin A.P."/>
            <person name="Dehal P."/>
            <person name="Chivian D."/>
            <person name="Criddle C.S."/>
            <person name="Wu W."/>
            <person name="Chakraborty R."/>
            <person name="Hazen T.C."/>
            <person name="Fields M.W."/>
        </authorList>
    </citation>
    <scope>NUCLEOTIDE SEQUENCE [LARGE SCALE GENOMIC DNA]</scope>
    <source>
        <strain evidence="3">FW-101-2B</strain>
    </source>
</reference>
<dbReference type="NCBIfam" id="TIGR02401">
    <property type="entry name" value="trehalose_TreY"/>
    <property type="match status" value="1"/>
</dbReference>
<dbReference type="InterPro" id="IPR006047">
    <property type="entry name" value="GH13_cat_dom"/>
</dbReference>
<sequence>MTAPVSTYRLQFTRDFTFAQCGKVLDYLAALGVSHIYASPIFRARAGSTHGYDVCDHQEINPELGGEEAFRTLAAAARERGLGWIQDIVPNHMAVSGDNKILVDVLENGTSSRYYHYFDIDWDHPYESIKGRMLAPFLGNFYGTTLENGEIAIAFDAEGFSVRYYDLRFPLRVDSYIRILTLGLDKLRQKIGRNSPDYIKLLGILYTIKSLPADDPQVDRYDQIFFIKQMLFELSETSGPVREHIQANLARVNGTDAAEEVADRRALLESILAEQYFRLSYWKVAGDEINYRRFFSINDLISLRVEDEAVFRHSHAKILELVKEGAFGGLRVDHIDGLYDPSRYLRRLREAISDAYLVVEKICIGDEPLPAFWPVAGSTGYGFMNAVCRLFVDGAQEKAFDRLYAGFTGRRQKAEDVVVWKKRRIIETHMFGDVENMARLINAVSSLDRQGFDITLRSTKRALTEVLAHFPVYRTYISQEVIRPVDITYVRTAVRRAKRHNTDLAYELDFLERFLLLQYDEHLSEEKKTQWTRFAMRFQQVTGPLMAKGVEDTAFYVLNRLLCLNEVGGEPDAFGLSAEDFHATMAERATKWPAAMNATATHDTKRGEDARLRLAALSELPDAWRAALAGFSRQNQRRKARTDGKAVPDKNDEYMLYQTLLAHYPDTADDLPGFGERLSAFLVKAVREGKEQSTWLNPNLAYEKALTDFAAKLLRDTPKNAFLAEFLPLCRRVTEIGYSYSLAQTLLKLTCPGTPDIFQGTEGWDLSFVDPDNRRPVDFTARAAALAALGKAFAKDPAALCRKLLEAPNDGRVKLFTLWRGLSARRENPELFTAGAYQAASFAGERTGHVFGFWRTFENQAALTVLPRRIAALTGPGVPFVLGESWEQTRLAGAPAGLVTLTDAITGREHACASCYLKDVLRDFPVALLIAKVRPEETV</sequence>
<evidence type="ECO:0000313" key="3">
    <source>
        <dbReference type="Proteomes" id="UP000004662"/>
    </source>
</evidence>
<dbReference type="AlphaFoldDB" id="G7Q4K0"/>
<dbReference type="GO" id="GO:0030980">
    <property type="term" value="P:alpha-glucan catabolic process"/>
    <property type="evidence" value="ECO:0007669"/>
    <property type="project" value="TreeGrafter"/>
</dbReference>
<dbReference type="STRING" id="694327.DFW101_1213"/>
<proteinExistence type="predicted"/>
<dbReference type="InterPro" id="IPR012767">
    <property type="entry name" value="Trehalose_TreY"/>
</dbReference>
<dbReference type="SUPFAM" id="SSF51445">
    <property type="entry name" value="(Trans)glycosidases"/>
    <property type="match status" value="1"/>
</dbReference>
<feature type="domain" description="Glycosyl hydrolase family 13 catalytic" evidence="1">
    <location>
        <begin position="16"/>
        <end position="790"/>
    </location>
</feature>
<dbReference type="OrthoDB" id="9761577at2"/>
<dbReference type="Pfam" id="PF00128">
    <property type="entry name" value="Alpha-amylase"/>
    <property type="match status" value="1"/>
</dbReference>
<dbReference type="Proteomes" id="UP000004662">
    <property type="component" value="Chromosome"/>
</dbReference>
<keyword evidence="3" id="KW-1185">Reference proteome</keyword>
<dbReference type="GO" id="GO:0047470">
    <property type="term" value="F:(1,4)-alpha-D-glucan 1-alpha-D-glucosylmutase activity"/>
    <property type="evidence" value="ECO:0007669"/>
    <property type="project" value="TreeGrafter"/>
</dbReference>
<organism evidence="2 3">
    <name type="scientific">Solidesulfovibrio carbinoliphilus subsp. oakridgensis</name>
    <dbReference type="NCBI Taxonomy" id="694327"/>
    <lineage>
        <taxon>Bacteria</taxon>
        <taxon>Pseudomonadati</taxon>
        <taxon>Thermodesulfobacteriota</taxon>
        <taxon>Desulfovibrionia</taxon>
        <taxon>Desulfovibrionales</taxon>
        <taxon>Desulfovibrionaceae</taxon>
        <taxon>Solidesulfovibrio</taxon>
    </lineage>
</organism>
<evidence type="ECO:0000259" key="1">
    <source>
        <dbReference type="SMART" id="SM00642"/>
    </source>
</evidence>
<dbReference type="HOGENOM" id="CLU_005045_1_0_7"/>
<gene>
    <name evidence="2" type="ORF">DFW101_1213</name>
</gene>
<accession>G7Q4K0</accession>
<dbReference type="GO" id="GO:0005992">
    <property type="term" value="P:trehalose biosynthetic process"/>
    <property type="evidence" value="ECO:0007669"/>
    <property type="project" value="TreeGrafter"/>
</dbReference>
<name>G7Q4K0_9BACT</name>